<protein>
    <submittedName>
        <fullName evidence="1">Uncharacterized protein</fullName>
    </submittedName>
</protein>
<sequence length="84" mass="10212">MKRQQWKGCIQCRYQASETIADIFVLLKGDDDRDYHLQKTHKGLPNWQLSKVDFAKVQIFQRLGEPVFLLFEYWVYAWIPNYWV</sequence>
<comment type="caution">
    <text evidence="1">The sequence shown here is derived from an EMBL/GenBank/DDBJ whole genome shotgun (WGS) entry which is preliminary data.</text>
</comment>
<evidence type="ECO:0000313" key="2">
    <source>
        <dbReference type="Proteomes" id="UP000524246"/>
    </source>
</evidence>
<organism evidence="1 2">
    <name type="scientific">SAR324 cluster bacterium</name>
    <dbReference type="NCBI Taxonomy" id="2024889"/>
    <lineage>
        <taxon>Bacteria</taxon>
        <taxon>Deltaproteobacteria</taxon>
        <taxon>SAR324 cluster</taxon>
    </lineage>
</organism>
<dbReference type="Proteomes" id="UP000524246">
    <property type="component" value="Unassembled WGS sequence"/>
</dbReference>
<dbReference type="EMBL" id="JAAZON010000210">
    <property type="protein sequence ID" value="NMC62511.1"/>
    <property type="molecule type" value="Genomic_DNA"/>
</dbReference>
<name>A0A7X9FQL4_9DELT</name>
<reference evidence="1 2" key="1">
    <citation type="journal article" date="2020" name="Biotechnol. Biofuels">
        <title>New insights from the biogas microbiome by comprehensive genome-resolved metagenomics of nearly 1600 species originating from multiple anaerobic digesters.</title>
        <authorList>
            <person name="Campanaro S."/>
            <person name="Treu L."/>
            <person name="Rodriguez-R L.M."/>
            <person name="Kovalovszki A."/>
            <person name="Ziels R.M."/>
            <person name="Maus I."/>
            <person name="Zhu X."/>
            <person name="Kougias P.G."/>
            <person name="Basile A."/>
            <person name="Luo G."/>
            <person name="Schluter A."/>
            <person name="Konstantinidis K.T."/>
            <person name="Angelidaki I."/>
        </authorList>
    </citation>
    <scope>NUCLEOTIDE SEQUENCE [LARGE SCALE GENOMIC DNA]</scope>
    <source>
        <strain evidence="1">AS27yjCOA_65</strain>
    </source>
</reference>
<proteinExistence type="predicted"/>
<accession>A0A7X9FQL4</accession>
<dbReference type="AlphaFoldDB" id="A0A7X9FQL4"/>
<gene>
    <name evidence="1" type="ORF">GYA55_05015</name>
</gene>
<evidence type="ECO:0000313" key="1">
    <source>
        <dbReference type="EMBL" id="NMC62511.1"/>
    </source>
</evidence>